<accession>A0A151B1V8</accession>
<sequence length="174" mass="19307">MLTLLRDRRLSIVWTLLRIWLGWQWLEAGLHKFSDPKWMQSGETLKGFWAKAVGALPGSTPAIKYGWYEAFIRSLLNGGHYTWFAKLVVAGEILTGIALILGAATVFSLCVSAFMNLNFMLAGSASTNPVLYTVAIILLLAGSSAYYYGVDRPVLTYLQRRKEKATSEPLVASK</sequence>
<proteinExistence type="predicted"/>
<name>A0A151B1V8_9FIRM</name>
<evidence type="ECO:0000313" key="2">
    <source>
        <dbReference type="EMBL" id="KYH33790.1"/>
    </source>
</evidence>
<dbReference type="OrthoDB" id="26941at2"/>
<keyword evidence="3" id="KW-1185">Reference proteome</keyword>
<evidence type="ECO:0000256" key="1">
    <source>
        <dbReference type="SAM" id="Phobius"/>
    </source>
</evidence>
<keyword evidence="1" id="KW-0472">Membrane</keyword>
<feature type="transmembrane region" description="Helical" evidence="1">
    <location>
        <begin position="93"/>
        <end position="117"/>
    </location>
</feature>
<reference evidence="2 3" key="1">
    <citation type="submission" date="2016-02" db="EMBL/GenBank/DDBJ databases">
        <title>Genome sequence of Moorella mulderi DSM 14980.</title>
        <authorList>
            <person name="Poehlein A."/>
            <person name="Daniel R."/>
        </authorList>
    </citation>
    <scope>NUCLEOTIDE SEQUENCE [LARGE SCALE GENOMIC DNA]</scope>
    <source>
        <strain evidence="2 3">DSM 14980</strain>
    </source>
</reference>
<feature type="transmembrane region" description="Helical" evidence="1">
    <location>
        <begin position="129"/>
        <end position="148"/>
    </location>
</feature>
<dbReference type="PANTHER" id="PTHR39157">
    <property type="entry name" value="INTEGRAL MEMBRANE PROTEIN-RELATED"/>
    <property type="match status" value="1"/>
</dbReference>
<gene>
    <name evidence="2" type="ORF">MOMUL_05000</name>
</gene>
<dbReference type="Proteomes" id="UP000075670">
    <property type="component" value="Unassembled WGS sequence"/>
</dbReference>
<evidence type="ECO:0008006" key="4">
    <source>
        <dbReference type="Google" id="ProtNLM"/>
    </source>
</evidence>
<evidence type="ECO:0000313" key="3">
    <source>
        <dbReference type="Proteomes" id="UP000075670"/>
    </source>
</evidence>
<protein>
    <recommendedName>
        <fullName evidence="4">DoxX</fullName>
    </recommendedName>
</protein>
<dbReference type="AlphaFoldDB" id="A0A151B1V8"/>
<keyword evidence="1" id="KW-0812">Transmembrane</keyword>
<dbReference type="PATRIC" id="fig|1122241.3.peg.533"/>
<dbReference type="PANTHER" id="PTHR39157:SF1">
    <property type="entry name" value="DOXX FAMILY PROTEIN"/>
    <property type="match status" value="1"/>
</dbReference>
<dbReference type="RefSeq" id="WP_062281024.1">
    <property type="nucleotide sequence ID" value="NZ_LTBC01000001.1"/>
</dbReference>
<organism evidence="2 3">
    <name type="scientific">Moorella mulderi DSM 14980</name>
    <dbReference type="NCBI Taxonomy" id="1122241"/>
    <lineage>
        <taxon>Bacteria</taxon>
        <taxon>Bacillati</taxon>
        <taxon>Bacillota</taxon>
        <taxon>Clostridia</taxon>
        <taxon>Neomoorellales</taxon>
        <taxon>Neomoorellaceae</taxon>
        <taxon>Neomoorella</taxon>
    </lineage>
</organism>
<comment type="caution">
    <text evidence="2">The sequence shown here is derived from an EMBL/GenBank/DDBJ whole genome shotgun (WGS) entry which is preliminary data.</text>
</comment>
<keyword evidence="1" id="KW-1133">Transmembrane helix</keyword>
<dbReference type="EMBL" id="LTBC01000001">
    <property type="protein sequence ID" value="KYH33790.1"/>
    <property type="molecule type" value="Genomic_DNA"/>
</dbReference>